<evidence type="ECO:0000256" key="2">
    <source>
        <dbReference type="ARBA" id="ARBA00022692"/>
    </source>
</evidence>
<evidence type="ECO:0000256" key="4">
    <source>
        <dbReference type="ARBA" id="ARBA00023136"/>
    </source>
</evidence>
<dbReference type="Gene3D" id="3.30.1150.10">
    <property type="match status" value="1"/>
</dbReference>
<dbReference type="PROSITE" id="PS52015">
    <property type="entry name" value="TONB_CTD"/>
    <property type="match status" value="1"/>
</dbReference>
<name>A0ABU3WIP9_9GAMM</name>
<dbReference type="EMBL" id="JASVDY010000004">
    <property type="protein sequence ID" value="MDV2469752.1"/>
    <property type="molecule type" value="Genomic_DNA"/>
</dbReference>
<feature type="region of interest" description="Disordered" evidence="5">
    <location>
        <begin position="59"/>
        <end position="176"/>
    </location>
</feature>
<organism evidence="8 9">
    <name type="scientific">Acinetobacter chinensis</name>
    <dbReference type="NCBI Taxonomy" id="2004650"/>
    <lineage>
        <taxon>Bacteria</taxon>
        <taxon>Pseudomonadati</taxon>
        <taxon>Pseudomonadota</taxon>
        <taxon>Gammaproteobacteria</taxon>
        <taxon>Moraxellales</taxon>
        <taxon>Moraxellaceae</taxon>
        <taxon>Acinetobacter</taxon>
    </lineage>
</organism>
<evidence type="ECO:0000256" key="3">
    <source>
        <dbReference type="ARBA" id="ARBA00022989"/>
    </source>
</evidence>
<accession>A0ABU3WIP9</accession>
<dbReference type="RefSeq" id="WP_317084619.1">
    <property type="nucleotide sequence ID" value="NZ_JASVDY010000004.1"/>
</dbReference>
<dbReference type="NCBIfam" id="TIGR01352">
    <property type="entry name" value="tonB_Cterm"/>
    <property type="match status" value="1"/>
</dbReference>
<feature type="compositionally biased region" description="Basic and acidic residues" evidence="5">
    <location>
        <begin position="105"/>
        <end position="174"/>
    </location>
</feature>
<keyword evidence="3 6" id="KW-1133">Transmembrane helix</keyword>
<evidence type="ECO:0000256" key="5">
    <source>
        <dbReference type="SAM" id="MobiDB-lite"/>
    </source>
</evidence>
<reference evidence="8 9" key="1">
    <citation type="submission" date="2023-06" db="EMBL/GenBank/DDBJ databases">
        <title>Genomic Analysis of Acinetobacter Strains Recovered from South Australian Aquatic Samples provides Insights into the Circulation of Antibiotic Resistance determinants in the Environment.</title>
        <authorList>
            <person name="Tobin L."/>
            <person name="Jarocki V.M."/>
            <person name="Kenyon J."/>
            <person name="Drigo B."/>
            <person name="Donner E."/>
            <person name="Djordjevic S.P."/>
            <person name="Hamidian M."/>
        </authorList>
    </citation>
    <scope>NUCLEOTIDE SEQUENCE [LARGE SCALE GENOMIC DNA]</scope>
    <source>
        <strain evidence="8 9">SAAc652</strain>
    </source>
</reference>
<dbReference type="InterPro" id="IPR037682">
    <property type="entry name" value="TonB_C"/>
</dbReference>
<feature type="transmembrane region" description="Helical" evidence="6">
    <location>
        <begin position="20"/>
        <end position="37"/>
    </location>
</feature>
<feature type="compositionally biased region" description="Pro residues" evidence="5">
    <location>
        <begin position="64"/>
        <end position="75"/>
    </location>
</feature>
<keyword evidence="4 6" id="KW-0472">Membrane</keyword>
<dbReference type="InterPro" id="IPR006260">
    <property type="entry name" value="TonB/TolA_C"/>
</dbReference>
<evidence type="ECO:0000313" key="9">
    <source>
        <dbReference type="Proteomes" id="UP001278188"/>
    </source>
</evidence>
<feature type="domain" description="TonB C-terminal" evidence="7">
    <location>
        <begin position="178"/>
        <end position="268"/>
    </location>
</feature>
<comment type="subcellular location">
    <subcellularLocation>
        <location evidence="1">Membrane</location>
        <topology evidence="1">Single-pass membrane protein</topology>
    </subcellularLocation>
</comment>
<feature type="compositionally biased region" description="Basic and acidic residues" evidence="5">
    <location>
        <begin position="79"/>
        <end position="89"/>
    </location>
</feature>
<comment type="caution">
    <text evidence="8">The sequence shown here is derived from an EMBL/GenBank/DDBJ whole genome shotgun (WGS) entry which is preliminary data.</text>
</comment>
<keyword evidence="2 6" id="KW-0812">Transmembrane</keyword>
<proteinExistence type="predicted"/>
<sequence>MSYSPTPAMQDPNSMKKKVVAALVAVVIGHMGVLWAVSHMKMAELKPIEKKPVQVRFVKIKQDIPPPPPPPVMPKPKPKPVEKKVEPKPVVKPKIISQKVTKPASDVKHQEDIKEKQKQEQQKLDQQRQAEQLRQDQLKREQELREQQAREQAARDKAERDRADRERADRESKTPRVVSFGELDWSRKPAIKYTNEDLKGSNRKMLIALEVDGTSGKINSARIASSSGVSAFDEKILRSVRYSKFRPVKGGGILTTTLPLEFELNTQN</sequence>
<gene>
    <name evidence="8" type="ORF">QR674_12250</name>
</gene>
<evidence type="ECO:0000259" key="7">
    <source>
        <dbReference type="PROSITE" id="PS52015"/>
    </source>
</evidence>
<evidence type="ECO:0000313" key="8">
    <source>
        <dbReference type="EMBL" id="MDV2469752.1"/>
    </source>
</evidence>
<dbReference type="SUPFAM" id="SSF74653">
    <property type="entry name" value="TolA/TonB C-terminal domain"/>
    <property type="match status" value="1"/>
</dbReference>
<dbReference type="Proteomes" id="UP001278188">
    <property type="component" value="Unassembled WGS sequence"/>
</dbReference>
<protein>
    <submittedName>
        <fullName evidence="8">TonB family protein</fullName>
    </submittedName>
</protein>
<keyword evidence="9" id="KW-1185">Reference proteome</keyword>
<evidence type="ECO:0000256" key="6">
    <source>
        <dbReference type="SAM" id="Phobius"/>
    </source>
</evidence>
<evidence type="ECO:0000256" key="1">
    <source>
        <dbReference type="ARBA" id="ARBA00004167"/>
    </source>
</evidence>